<dbReference type="STRING" id="1150600.ADIARSV_2358"/>
<dbReference type="EMBL" id="AQPN01000084">
    <property type="protein sequence ID" value="EOR94512.1"/>
    <property type="molecule type" value="Genomic_DNA"/>
</dbReference>
<gene>
    <name evidence="1" type="ORF">ADIARSV_2358</name>
</gene>
<dbReference type="Pfam" id="PF04488">
    <property type="entry name" value="Gly_transf_sug"/>
    <property type="match status" value="1"/>
</dbReference>
<evidence type="ECO:0000313" key="2">
    <source>
        <dbReference type="Proteomes" id="UP000014174"/>
    </source>
</evidence>
<organism evidence="1 2">
    <name type="scientific">Arcticibacter svalbardensis MN12-7</name>
    <dbReference type="NCBI Taxonomy" id="1150600"/>
    <lineage>
        <taxon>Bacteria</taxon>
        <taxon>Pseudomonadati</taxon>
        <taxon>Bacteroidota</taxon>
        <taxon>Sphingobacteriia</taxon>
        <taxon>Sphingobacteriales</taxon>
        <taxon>Sphingobacteriaceae</taxon>
        <taxon>Arcticibacter</taxon>
    </lineage>
</organism>
<dbReference type="RefSeq" id="WP_016195590.1">
    <property type="nucleotide sequence ID" value="NZ_AQPN01000084.1"/>
</dbReference>
<dbReference type="InterPro" id="IPR007577">
    <property type="entry name" value="GlycoTrfase_DXD_sugar-bd_CS"/>
</dbReference>
<dbReference type="AlphaFoldDB" id="R9GRN5"/>
<dbReference type="GO" id="GO:0016758">
    <property type="term" value="F:hexosyltransferase activity"/>
    <property type="evidence" value="ECO:0007669"/>
    <property type="project" value="TreeGrafter"/>
</dbReference>
<dbReference type="eggNOG" id="ENOG5032VHJ">
    <property type="taxonomic scope" value="Bacteria"/>
</dbReference>
<keyword evidence="2" id="KW-1185">Reference proteome</keyword>
<dbReference type="SUPFAM" id="SSF53448">
    <property type="entry name" value="Nucleotide-diphospho-sugar transferases"/>
    <property type="match status" value="1"/>
</dbReference>
<name>R9GRN5_9SPHI</name>
<accession>R9GRN5</accession>
<evidence type="ECO:0000313" key="1">
    <source>
        <dbReference type="EMBL" id="EOR94512.1"/>
    </source>
</evidence>
<dbReference type="OrthoDB" id="5354021at2"/>
<reference evidence="1 2" key="1">
    <citation type="journal article" date="2013" name="Genome Announc.">
        <title>Draft Genome Sequence of Arcticibacter svalbardensis Strain MN12-7T, a Member of the Family Sphingobacteriaceae Isolated from an Arctic Soil Sample.</title>
        <authorList>
            <person name="Shivaji S."/>
            <person name="Ara S."/>
            <person name="Prasad S."/>
            <person name="Manasa B.P."/>
            <person name="Begum Z."/>
            <person name="Singh A."/>
            <person name="Kumar Pinnaka A."/>
        </authorList>
    </citation>
    <scope>NUCLEOTIDE SEQUENCE [LARGE SCALE GENOMIC DNA]</scope>
    <source>
        <strain evidence="1 2">MN12-7</strain>
    </source>
</reference>
<comment type="caution">
    <text evidence="1">The sequence shown here is derived from an EMBL/GenBank/DDBJ whole genome shotgun (WGS) entry which is preliminary data.</text>
</comment>
<protein>
    <submittedName>
        <fullName evidence="1">Uncharacterized protein</fullName>
    </submittedName>
</protein>
<dbReference type="Gene3D" id="3.90.550.20">
    <property type="match status" value="1"/>
</dbReference>
<dbReference type="PANTHER" id="PTHR12042">
    <property type="entry name" value="LACTOSYLCERAMIDE 4-ALPHA-GALACTOSYLTRANSFERASE ALPHA- 1,4-GALACTOSYLTRANSFERASE"/>
    <property type="match status" value="1"/>
</dbReference>
<dbReference type="InterPro" id="IPR029044">
    <property type="entry name" value="Nucleotide-diphossugar_trans"/>
</dbReference>
<dbReference type="InterPro" id="IPR051981">
    <property type="entry name" value="Glycosyltransf_32"/>
</dbReference>
<dbReference type="PANTHER" id="PTHR12042:SF21">
    <property type="entry name" value="ALPHA1,4-GALACTOSYLTRANSFERASE 1-RELATED"/>
    <property type="match status" value="1"/>
</dbReference>
<proteinExistence type="predicted"/>
<dbReference type="Proteomes" id="UP000014174">
    <property type="component" value="Unassembled WGS sequence"/>
</dbReference>
<dbReference type="GO" id="GO:0006688">
    <property type="term" value="P:glycosphingolipid biosynthetic process"/>
    <property type="evidence" value="ECO:0007669"/>
    <property type="project" value="TreeGrafter"/>
</dbReference>
<sequence>MTNQPHNLPVWLYWEGDLPAWIGECQKTIFAHTNSVQLLAAEDFIGLRDIDLDIDIENLCIAHRADFIRAFLLYKYGGLWVDSDCIVLKPLQPLLDTLNFYEFIGYRERSGEVTNNFMGASFNSSIAKDYYHGVCEILRGGQTIEWLTLGSKALTSILNESNAPWCELKVAEIQPICWSNPGAFFQKASDQVHELSLDPSSYCYMVSANMVRGYLEQHQYPNLLDNDTFFSYLLRVSESNNKQNKLYIAE</sequence>
<dbReference type="GO" id="GO:0016020">
    <property type="term" value="C:membrane"/>
    <property type="evidence" value="ECO:0007669"/>
    <property type="project" value="GOC"/>
</dbReference>